<gene>
    <name evidence="1" type="ORF">DMA12_10385</name>
</gene>
<dbReference type="OrthoDB" id="3637275at2"/>
<proteinExistence type="predicted"/>
<dbReference type="EMBL" id="QHHU01000012">
    <property type="protein sequence ID" value="RSM46746.1"/>
    <property type="molecule type" value="Genomic_DNA"/>
</dbReference>
<protein>
    <submittedName>
        <fullName evidence="1">Uncharacterized protein</fullName>
    </submittedName>
</protein>
<comment type="caution">
    <text evidence="1">The sequence shown here is derived from an EMBL/GenBank/DDBJ whole genome shotgun (WGS) entry which is preliminary data.</text>
</comment>
<dbReference type="AlphaFoldDB" id="A0A428WUL2"/>
<accession>A0A428WUL2</accession>
<evidence type="ECO:0000313" key="2">
    <source>
        <dbReference type="Proteomes" id="UP000286716"/>
    </source>
</evidence>
<dbReference type="Proteomes" id="UP000286716">
    <property type="component" value="Unassembled WGS sequence"/>
</dbReference>
<name>A0A428WUL2_AMYBA</name>
<keyword evidence="2" id="KW-1185">Reference proteome</keyword>
<evidence type="ECO:0000313" key="1">
    <source>
        <dbReference type="EMBL" id="RSM46746.1"/>
    </source>
</evidence>
<sequence length="395" mass="43802">MCRQEVGGPSSAVVEAALRWLATRRDGGPLRFLRYALEDPSSESAIVLGGLLEPTASVPAATPETRALALWGLIADEVRKVGSAGDSRRRTTLTAAFRLSPGPGVEGPWRATLDDRFEQLKGCGAFRHPSPTTTTPMHKAWKRALGEKLVPCLMRRFESLCSRGESWRPYVEIGRAVDGTLSHVRTPGFKAPSKGAQPVFLERMLVTVEMHRRAIFCRITERKVTACEDGVDGYVVRALNGWTDRLATVPVKALWNCRVEALPGEHPGDPVLAKLRFGKPLARGQRLTFGSEAIEERVDKEHRWVNVDVDHHGIAPGALDVDGDPAVGLTIRVNFDDRPESCWWYAEQTDHERLRRPPAGDRHLLAVGDGFVQHTFRALCQPRENYGIAFRWPSA</sequence>
<organism evidence="1 2">
    <name type="scientific">Amycolatopsis balhimycina DSM 5908</name>
    <dbReference type="NCBI Taxonomy" id="1081091"/>
    <lineage>
        <taxon>Bacteria</taxon>
        <taxon>Bacillati</taxon>
        <taxon>Actinomycetota</taxon>
        <taxon>Actinomycetes</taxon>
        <taxon>Pseudonocardiales</taxon>
        <taxon>Pseudonocardiaceae</taxon>
        <taxon>Amycolatopsis</taxon>
    </lineage>
</organism>
<reference evidence="1 2" key="1">
    <citation type="submission" date="2018-05" db="EMBL/GenBank/DDBJ databases">
        <title>Evolution of GPA BGCs.</title>
        <authorList>
            <person name="Waglechner N."/>
            <person name="Wright G.D."/>
        </authorList>
    </citation>
    <scope>NUCLEOTIDE SEQUENCE [LARGE SCALE GENOMIC DNA]</scope>
    <source>
        <strain evidence="1 2">DSM 5908</strain>
    </source>
</reference>